<dbReference type="Proteomes" id="UP000306584">
    <property type="component" value="Unassembled WGS sequence"/>
</dbReference>
<reference evidence="1 2" key="1">
    <citation type="submission" date="2018-10" db="EMBL/GenBank/DDBJ databases">
        <title>Fifty Aureobasidium pullulans genomes reveal a recombining polyextremotolerant generalist.</title>
        <authorList>
            <person name="Gostincar C."/>
            <person name="Turk M."/>
            <person name="Zajc J."/>
            <person name="Gunde-Cimerman N."/>
        </authorList>
    </citation>
    <scope>NUCLEOTIDE SEQUENCE [LARGE SCALE GENOMIC DNA]</scope>
    <source>
        <strain evidence="1 2">EXF-6604</strain>
    </source>
</reference>
<comment type="caution">
    <text evidence="1">The sequence shown here is derived from an EMBL/GenBank/DDBJ whole genome shotgun (WGS) entry which is preliminary data.</text>
</comment>
<dbReference type="AlphaFoldDB" id="A0A4S9M2C7"/>
<evidence type="ECO:0000313" key="2">
    <source>
        <dbReference type="Proteomes" id="UP000306584"/>
    </source>
</evidence>
<gene>
    <name evidence="1" type="ORF">D6D01_00660</name>
</gene>
<name>A0A4S9M2C7_AURPU</name>
<protein>
    <submittedName>
        <fullName evidence="1">Uncharacterized protein</fullName>
    </submittedName>
</protein>
<sequence length="159" mass="18070">MAGLSRETYVDCKIHDSFHPRTIAHLSTANAHLAIDKFCTDNIAKISSHISPLYSPLDRFRNFTPDPERAYLFNDTAISIMARFEFVDSTVDLGGMDIQVGIDSNVDFLVKDREDFCRETLQRVVNECFHDTKTGTIGGYALECDKDYGCVYWQIWGSK</sequence>
<dbReference type="EMBL" id="QZBD01000010">
    <property type="protein sequence ID" value="THY36132.1"/>
    <property type="molecule type" value="Genomic_DNA"/>
</dbReference>
<evidence type="ECO:0000313" key="1">
    <source>
        <dbReference type="EMBL" id="THY36132.1"/>
    </source>
</evidence>
<organism evidence="1 2">
    <name type="scientific">Aureobasidium pullulans</name>
    <name type="common">Black yeast</name>
    <name type="synonym">Pullularia pullulans</name>
    <dbReference type="NCBI Taxonomy" id="5580"/>
    <lineage>
        <taxon>Eukaryota</taxon>
        <taxon>Fungi</taxon>
        <taxon>Dikarya</taxon>
        <taxon>Ascomycota</taxon>
        <taxon>Pezizomycotina</taxon>
        <taxon>Dothideomycetes</taxon>
        <taxon>Dothideomycetidae</taxon>
        <taxon>Dothideales</taxon>
        <taxon>Saccotheciaceae</taxon>
        <taxon>Aureobasidium</taxon>
    </lineage>
</organism>
<proteinExistence type="predicted"/>
<accession>A0A4S9M2C7</accession>